<keyword evidence="7 8" id="KW-0472">Membrane</keyword>
<dbReference type="GO" id="GO:0042910">
    <property type="term" value="F:xenobiotic transmembrane transporter activity"/>
    <property type="evidence" value="ECO:0007669"/>
    <property type="project" value="InterPro"/>
</dbReference>
<proteinExistence type="inferred from homology"/>
<evidence type="ECO:0000256" key="3">
    <source>
        <dbReference type="ARBA" id="ARBA00022448"/>
    </source>
</evidence>
<evidence type="ECO:0000313" key="10">
    <source>
        <dbReference type="EMBL" id="SFJ04223.1"/>
    </source>
</evidence>
<organism evidence="10 11">
    <name type="scientific">Albimonas pacifica</name>
    <dbReference type="NCBI Taxonomy" id="1114924"/>
    <lineage>
        <taxon>Bacteria</taxon>
        <taxon>Pseudomonadati</taxon>
        <taxon>Pseudomonadota</taxon>
        <taxon>Alphaproteobacteria</taxon>
        <taxon>Rhodobacterales</taxon>
        <taxon>Paracoccaceae</taxon>
        <taxon>Albimonas</taxon>
    </lineage>
</organism>
<keyword evidence="6 8" id="KW-1133">Transmembrane helix</keyword>
<evidence type="ECO:0000259" key="9">
    <source>
        <dbReference type="PROSITE" id="PS50850"/>
    </source>
</evidence>
<dbReference type="AlphaFoldDB" id="A0A1I3N4J7"/>
<dbReference type="PROSITE" id="PS50850">
    <property type="entry name" value="MFS"/>
    <property type="match status" value="1"/>
</dbReference>
<keyword evidence="8" id="KW-0997">Cell inner membrane</keyword>
<dbReference type="InterPro" id="IPR011701">
    <property type="entry name" value="MFS"/>
</dbReference>
<gene>
    <name evidence="10" type="ORF">SAMN05216258_112128</name>
</gene>
<dbReference type="STRING" id="1114924.SAMN05216258_112128"/>
<reference evidence="10 11" key="1">
    <citation type="submission" date="2016-10" db="EMBL/GenBank/DDBJ databases">
        <authorList>
            <person name="de Groot N.N."/>
        </authorList>
    </citation>
    <scope>NUCLEOTIDE SEQUENCE [LARGE SCALE GENOMIC DNA]</scope>
    <source>
        <strain evidence="10 11">CGMCC 1.11030</strain>
    </source>
</reference>
<evidence type="ECO:0000256" key="5">
    <source>
        <dbReference type="ARBA" id="ARBA00022692"/>
    </source>
</evidence>
<dbReference type="RefSeq" id="WP_092864682.1">
    <property type="nucleotide sequence ID" value="NZ_FOQH01000012.1"/>
</dbReference>
<evidence type="ECO:0000256" key="2">
    <source>
        <dbReference type="ARBA" id="ARBA00006236"/>
    </source>
</evidence>
<accession>A0A1I3N4J7</accession>
<keyword evidence="11" id="KW-1185">Reference proteome</keyword>
<sequence length="416" mass="44023">MPVSTTPDQVDAPRVVQAPKFPEFVAMMASLMALTALSIDIMLPALPLIRDSYGVVDANAQQLVITLYMVGFGVGQLFYGTLSDRFGRKVVLGAGLAVYAAAAMICLVAPSFEVLLAARLLQGMSNAAPRVVAVAVVRDLYGGRRMAEVMSFVMTVFIVVPALAPALGSAILLFGDWHEIFLFLGLVALAILFWTGVRLPETRPRELREPLSLAWIAGAFGQIVRTRVTLGYTLATGVAFGGMMAYINSAEQVYNEVYAAGGLFTLLFALVALAMAGAAITNSRLVARLGMRKIGHTALIAYALVGGVHMALEMLPGTLALPVFMGMMMLQLYCFGLIMPNFNAISMEPQGRIAGTASSFVGAATTGIAAFLGWLVGQSYDGTALPLAAGYFIFGAASLVMVLIVERGRLWGTSAG</sequence>
<keyword evidence="4" id="KW-1003">Cell membrane</keyword>
<dbReference type="NCBIfam" id="TIGR00710">
    <property type="entry name" value="efflux_Bcr_CflA"/>
    <property type="match status" value="1"/>
</dbReference>
<feature type="transmembrane region" description="Helical" evidence="8">
    <location>
        <begin position="294"/>
        <end position="312"/>
    </location>
</feature>
<dbReference type="Proteomes" id="UP000199377">
    <property type="component" value="Unassembled WGS sequence"/>
</dbReference>
<dbReference type="OrthoDB" id="9800416at2"/>
<feature type="transmembrane region" description="Helical" evidence="8">
    <location>
        <begin position="229"/>
        <end position="247"/>
    </location>
</feature>
<keyword evidence="3 8" id="KW-0813">Transport</keyword>
<feature type="transmembrane region" description="Helical" evidence="8">
    <location>
        <begin position="24"/>
        <end position="48"/>
    </location>
</feature>
<evidence type="ECO:0000313" key="11">
    <source>
        <dbReference type="Proteomes" id="UP000199377"/>
    </source>
</evidence>
<feature type="transmembrane region" description="Helical" evidence="8">
    <location>
        <begin position="318"/>
        <end position="342"/>
    </location>
</feature>
<protein>
    <recommendedName>
        <fullName evidence="8">Bcr/CflA family efflux transporter</fullName>
    </recommendedName>
</protein>
<feature type="transmembrane region" description="Helical" evidence="8">
    <location>
        <begin position="180"/>
        <end position="199"/>
    </location>
</feature>
<dbReference type="EMBL" id="FOQH01000012">
    <property type="protein sequence ID" value="SFJ04223.1"/>
    <property type="molecule type" value="Genomic_DNA"/>
</dbReference>
<evidence type="ECO:0000256" key="8">
    <source>
        <dbReference type="RuleBase" id="RU365088"/>
    </source>
</evidence>
<dbReference type="CDD" id="cd17320">
    <property type="entry name" value="MFS_MdfA_MDR_like"/>
    <property type="match status" value="1"/>
</dbReference>
<feature type="transmembrane region" description="Helical" evidence="8">
    <location>
        <begin position="149"/>
        <end position="174"/>
    </location>
</feature>
<evidence type="ECO:0000256" key="6">
    <source>
        <dbReference type="ARBA" id="ARBA00022989"/>
    </source>
</evidence>
<dbReference type="Gene3D" id="1.20.1720.10">
    <property type="entry name" value="Multidrug resistance protein D"/>
    <property type="match status" value="1"/>
</dbReference>
<evidence type="ECO:0000256" key="4">
    <source>
        <dbReference type="ARBA" id="ARBA00022475"/>
    </source>
</evidence>
<keyword evidence="5 8" id="KW-0812">Transmembrane</keyword>
<dbReference type="InterPro" id="IPR004812">
    <property type="entry name" value="Efflux_drug-R_Bcr/CmlA"/>
</dbReference>
<evidence type="ECO:0000256" key="1">
    <source>
        <dbReference type="ARBA" id="ARBA00004651"/>
    </source>
</evidence>
<dbReference type="InterPro" id="IPR020846">
    <property type="entry name" value="MFS_dom"/>
</dbReference>
<evidence type="ECO:0000256" key="7">
    <source>
        <dbReference type="ARBA" id="ARBA00023136"/>
    </source>
</evidence>
<feature type="transmembrane region" description="Helical" evidence="8">
    <location>
        <begin position="259"/>
        <end position="282"/>
    </location>
</feature>
<dbReference type="PANTHER" id="PTHR23502">
    <property type="entry name" value="MAJOR FACILITATOR SUPERFAMILY"/>
    <property type="match status" value="1"/>
</dbReference>
<comment type="similarity">
    <text evidence="2 8">Belongs to the major facilitator superfamily. Bcr/CmlA family.</text>
</comment>
<feature type="transmembrane region" description="Helical" evidence="8">
    <location>
        <begin position="354"/>
        <end position="377"/>
    </location>
</feature>
<comment type="subcellular location">
    <subcellularLocation>
        <location evidence="8">Cell inner membrane</location>
        <topology evidence="8">Multi-pass membrane protein</topology>
    </subcellularLocation>
    <subcellularLocation>
        <location evidence="1">Cell membrane</location>
        <topology evidence="1">Multi-pass membrane protein</topology>
    </subcellularLocation>
</comment>
<dbReference type="GO" id="GO:0005886">
    <property type="term" value="C:plasma membrane"/>
    <property type="evidence" value="ECO:0007669"/>
    <property type="project" value="UniProtKB-SubCell"/>
</dbReference>
<feature type="transmembrane region" description="Helical" evidence="8">
    <location>
        <begin position="91"/>
        <end position="110"/>
    </location>
</feature>
<dbReference type="InterPro" id="IPR036259">
    <property type="entry name" value="MFS_trans_sf"/>
</dbReference>
<name>A0A1I3N4J7_9RHOB</name>
<feature type="transmembrane region" description="Helical" evidence="8">
    <location>
        <begin position="60"/>
        <end position="79"/>
    </location>
</feature>
<dbReference type="GO" id="GO:1990961">
    <property type="term" value="P:xenobiotic detoxification by transmembrane export across the plasma membrane"/>
    <property type="evidence" value="ECO:0007669"/>
    <property type="project" value="InterPro"/>
</dbReference>
<dbReference type="Pfam" id="PF07690">
    <property type="entry name" value="MFS_1"/>
    <property type="match status" value="1"/>
</dbReference>
<feature type="transmembrane region" description="Helical" evidence="8">
    <location>
        <begin position="383"/>
        <end position="405"/>
    </location>
</feature>
<feature type="domain" description="Major facilitator superfamily (MFS) profile" evidence="9">
    <location>
        <begin position="24"/>
        <end position="407"/>
    </location>
</feature>
<comment type="caution">
    <text evidence="8">Lacks conserved residue(s) required for the propagation of feature annotation.</text>
</comment>
<dbReference type="PANTHER" id="PTHR23502:SF132">
    <property type="entry name" value="POLYAMINE TRANSPORTER 2-RELATED"/>
    <property type="match status" value="1"/>
</dbReference>
<dbReference type="SUPFAM" id="SSF103473">
    <property type="entry name" value="MFS general substrate transporter"/>
    <property type="match status" value="1"/>
</dbReference>